<dbReference type="InterPro" id="IPR050146">
    <property type="entry name" value="Type-I_3-dehydroquinase"/>
</dbReference>
<evidence type="ECO:0000256" key="2">
    <source>
        <dbReference type="ARBA" id="ARBA00012060"/>
    </source>
</evidence>
<dbReference type="CDD" id="cd00502">
    <property type="entry name" value="DHQase_I"/>
    <property type="match status" value="1"/>
</dbReference>
<dbReference type="InterPro" id="IPR013785">
    <property type="entry name" value="Aldolase_TIM"/>
</dbReference>
<comment type="catalytic activity">
    <reaction evidence="1">
        <text>3-dehydroquinate = 3-dehydroshikimate + H2O</text>
        <dbReference type="Rhea" id="RHEA:21096"/>
        <dbReference type="ChEBI" id="CHEBI:15377"/>
        <dbReference type="ChEBI" id="CHEBI:16630"/>
        <dbReference type="ChEBI" id="CHEBI:32364"/>
        <dbReference type="EC" id="4.2.1.10"/>
    </reaction>
</comment>
<dbReference type="EC" id="4.2.1.10" evidence="2"/>
<dbReference type="PANTHER" id="PTHR43699">
    <property type="entry name" value="3-DEHYDROQUINATE DEHYDRATASE"/>
    <property type="match status" value="1"/>
</dbReference>
<dbReference type="Gene3D" id="3.20.20.70">
    <property type="entry name" value="Aldolase class I"/>
    <property type="match status" value="1"/>
</dbReference>
<evidence type="ECO:0000256" key="4">
    <source>
        <dbReference type="ARBA" id="ARBA00023270"/>
    </source>
</evidence>
<evidence type="ECO:0000313" key="6">
    <source>
        <dbReference type="Proteomes" id="UP000034349"/>
    </source>
</evidence>
<dbReference type="InterPro" id="IPR001381">
    <property type="entry name" value="DHquinase_I"/>
</dbReference>
<accession>A0A0F9YZQ9</accession>
<organism evidence="5 6">
    <name type="scientific">Candidatus Roizmanbacteria bacterium GW2011_GWA2_32_13</name>
    <dbReference type="NCBI Taxonomy" id="1618475"/>
    <lineage>
        <taxon>Bacteria</taxon>
        <taxon>Candidatus Roizmaniibacteriota</taxon>
    </lineage>
</organism>
<dbReference type="GO" id="GO:0003855">
    <property type="term" value="F:3-dehydroquinate dehydratase activity"/>
    <property type="evidence" value="ECO:0007669"/>
    <property type="project" value="UniProtKB-EC"/>
</dbReference>
<reference evidence="5 6" key="1">
    <citation type="journal article" date="2015" name="Nature">
        <title>rRNA introns, odd ribosomes, and small enigmatic genomes across a large radiation of phyla.</title>
        <authorList>
            <person name="Brown C.T."/>
            <person name="Hug L.A."/>
            <person name="Thomas B.C."/>
            <person name="Sharon I."/>
            <person name="Castelle C.J."/>
            <person name="Singh A."/>
            <person name="Wilkins M.J."/>
            <person name="Williams K.H."/>
            <person name="Banfield J.F."/>
        </authorList>
    </citation>
    <scope>NUCLEOTIDE SEQUENCE [LARGE SCALE GENOMIC DNA]</scope>
</reference>
<dbReference type="PANTHER" id="PTHR43699:SF1">
    <property type="entry name" value="3-DEHYDROQUINATE DEHYDRATASE"/>
    <property type="match status" value="1"/>
</dbReference>
<comment type="caution">
    <text evidence="5">The sequence shown here is derived from an EMBL/GenBank/DDBJ whole genome shotgun (WGS) entry which is preliminary data.</text>
</comment>
<gene>
    <name evidence="5" type="ORF">UR23_C0010G0017</name>
</gene>
<keyword evidence="3" id="KW-0456">Lyase</keyword>
<dbReference type="EMBL" id="LBOK01000010">
    <property type="protein sequence ID" value="KKP36948.1"/>
    <property type="molecule type" value="Genomic_DNA"/>
</dbReference>
<dbReference type="Pfam" id="PF01487">
    <property type="entry name" value="DHquinase_I"/>
    <property type="match status" value="1"/>
</dbReference>
<evidence type="ECO:0000313" key="5">
    <source>
        <dbReference type="EMBL" id="KKP36948.1"/>
    </source>
</evidence>
<dbReference type="Proteomes" id="UP000034349">
    <property type="component" value="Unassembled WGS sequence"/>
</dbReference>
<dbReference type="AlphaFoldDB" id="A0A0F9YZQ9"/>
<evidence type="ECO:0000256" key="3">
    <source>
        <dbReference type="ARBA" id="ARBA00023239"/>
    </source>
</evidence>
<dbReference type="GO" id="GO:0046279">
    <property type="term" value="P:3,4-dihydroxybenzoate biosynthetic process"/>
    <property type="evidence" value="ECO:0007669"/>
    <property type="project" value="TreeGrafter"/>
</dbReference>
<protein>
    <recommendedName>
        <fullName evidence="2">3-dehydroquinate dehydratase</fullName>
        <ecNumber evidence="2">4.2.1.10</ecNumber>
    </recommendedName>
</protein>
<sequence length="209" mass="24149">MKKIKICTPVIGKTLNEFLKNLEQIQEISEMVELKVDNIRNLSEKNLQLIRKKTVKEVILTSRKKEIILKALNLGFDFIDIDLSLIKDFNLPKKIKSNIIISFHDFKKTPDVNKLEEILNKIREFKQEIIKIATMVNNKQDVGNLFKTLLNKKVDEKIIIVGMGKKGRVTRIFGPLFGSFLTFAKTKYGLSEQGQIDITKLKNIYKLIT</sequence>
<dbReference type="SUPFAM" id="SSF51569">
    <property type="entry name" value="Aldolase"/>
    <property type="match status" value="1"/>
</dbReference>
<keyword evidence="4" id="KW-0704">Schiff base</keyword>
<name>A0A0F9YZQ9_9BACT</name>
<evidence type="ECO:0000256" key="1">
    <source>
        <dbReference type="ARBA" id="ARBA00001864"/>
    </source>
</evidence>
<proteinExistence type="predicted"/>